<dbReference type="InterPro" id="IPR009057">
    <property type="entry name" value="Homeodomain-like_sf"/>
</dbReference>
<dbReference type="SUPFAM" id="SSF46689">
    <property type="entry name" value="Homeodomain-like"/>
    <property type="match status" value="1"/>
</dbReference>
<dbReference type="InterPro" id="IPR001647">
    <property type="entry name" value="HTH_TetR"/>
</dbReference>
<feature type="domain" description="HTH tetR-type" evidence="5">
    <location>
        <begin position="1"/>
        <end position="61"/>
    </location>
</feature>
<dbReference type="EMBL" id="CP021425">
    <property type="protein sequence ID" value="ARU55346.1"/>
    <property type="molecule type" value="Genomic_DNA"/>
</dbReference>
<evidence type="ECO:0000313" key="6">
    <source>
        <dbReference type="EMBL" id="ARU55346.1"/>
    </source>
</evidence>
<dbReference type="KEGG" id="ome:OLMES_1264"/>
<keyword evidence="7" id="KW-1185">Reference proteome</keyword>
<accession>A0A1Y0I6C9</accession>
<evidence type="ECO:0000256" key="2">
    <source>
        <dbReference type="ARBA" id="ARBA00023125"/>
    </source>
</evidence>
<dbReference type="GO" id="GO:0003677">
    <property type="term" value="F:DNA binding"/>
    <property type="evidence" value="ECO:0007669"/>
    <property type="project" value="UniProtKB-UniRule"/>
</dbReference>
<dbReference type="Gene3D" id="1.10.10.60">
    <property type="entry name" value="Homeodomain-like"/>
    <property type="match status" value="1"/>
</dbReference>
<dbReference type="AlphaFoldDB" id="A0A1Y0I6C9"/>
<evidence type="ECO:0000259" key="5">
    <source>
        <dbReference type="PROSITE" id="PS50977"/>
    </source>
</evidence>
<keyword evidence="3" id="KW-0804">Transcription</keyword>
<name>A0A1Y0I6C9_9GAMM</name>
<reference evidence="6 7" key="1">
    <citation type="submission" date="2017-05" db="EMBL/GenBank/DDBJ databases">
        <title>Genomic insights into alkan degradation activity of Oleiphilus messinensis.</title>
        <authorList>
            <person name="Kozyavkin S.A."/>
            <person name="Slesarev A.I."/>
            <person name="Golyshin P.N."/>
            <person name="Korzhenkov A."/>
            <person name="Golyshina O.N."/>
            <person name="Toshchakov S.V."/>
        </authorList>
    </citation>
    <scope>NUCLEOTIDE SEQUENCE [LARGE SCALE GENOMIC DNA]</scope>
    <source>
        <strain evidence="6 7">ME102</strain>
    </source>
</reference>
<evidence type="ECO:0000256" key="4">
    <source>
        <dbReference type="PROSITE-ProRule" id="PRU00335"/>
    </source>
</evidence>
<evidence type="ECO:0000256" key="3">
    <source>
        <dbReference type="ARBA" id="ARBA00023163"/>
    </source>
</evidence>
<organism evidence="6 7">
    <name type="scientific">Oleiphilus messinensis</name>
    <dbReference type="NCBI Taxonomy" id="141451"/>
    <lineage>
        <taxon>Bacteria</taxon>
        <taxon>Pseudomonadati</taxon>
        <taxon>Pseudomonadota</taxon>
        <taxon>Gammaproteobacteria</taxon>
        <taxon>Oceanospirillales</taxon>
        <taxon>Oleiphilaceae</taxon>
        <taxon>Oleiphilus</taxon>
    </lineage>
</organism>
<dbReference type="PANTHER" id="PTHR47752:SF1">
    <property type="entry name" value="HTH-TYPE TRANSCRIPTIONAL REPRESSOR FABR"/>
    <property type="match status" value="1"/>
</dbReference>
<protein>
    <submittedName>
        <fullName evidence="6">Transcriptional regulator</fullName>
    </submittedName>
</protein>
<feature type="DNA-binding region" description="H-T-H motif" evidence="4">
    <location>
        <begin position="24"/>
        <end position="43"/>
    </location>
</feature>
<dbReference type="Pfam" id="PF21943">
    <property type="entry name" value="TetR_C_46"/>
    <property type="match status" value="1"/>
</dbReference>
<dbReference type="Pfam" id="PF00440">
    <property type="entry name" value="TetR_N"/>
    <property type="match status" value="1"/>
</dbReference>
<dbReference type="PROSITE" id="PS50977">
    <property type="entry name" value="HTH_TETR_2"/>
    <property type="match status" value="1"/>
</dbReference>
<keyword evidence="2 4" id="KW-0238">DNA-binding</keyword>
<dbReference type="Proteomes" id="UP000196027">
    <property type="component" value="Chromosome"/>
</dbReference>
<dbReference type="PANTHER" id="PTHR47752">
    <property type="entry name" value="HTH-TYPE TRANSCRIPTIONAL REPRESSOR FABR"/>
    <property type="match status" value="1"/>
</dbReference>
<evidence type="ECO:0000313" key="7">
    <source>
        <dbReference type="Proteomes" id="UP000196027"/>
    </source>
</evidence>
<keyword evidence="1" id="KW-0805">Transcription regulation</keyword>
<evidence type="ECO:0000256" key="1">
    <source>
        <dbReference type="ARBA" id="ARBA00023015"/>
    </source>
</evidence>
<gene>
    <name evidence="6" type="ORF">OLMES_1264</name>
</gene>
<dbReference type="InterPro" id="IPR050692">
    <property type="entry name" value="HTH_transcr_repressor_FabR"/>
</dbReference>
<dbReference type="Gene3D" id="1.10.357.10">
    <property type="entry name" value="Tetracycline Repressor, domain 2"/>
    <property type="match status" value="1"/>
</dbReference>
<proteinExistence type="predicted"/>
<dbReference type="InterPro" id="IPR054129">
    <property type="entry name" value="DesT_TetR_C"/>
</dbReference>
<sequence length="219" mass="24515">MTRQSLMDAVLELIDEGMGFASISIREVAKRSGVVPTAFYRHFTDMEDLAFCLVDEFSLGLRRVLRETRQQTRSVGPLIRQSVLIYVEHVQQNRGLFRFMSQVISGGSAPLRHSVRNELQFLANELAADVGHLNLLPDLSQGMIEWATQLVVNTVTGTTSELLDLSESNPLEVERLVDKTVRQLQIIFVGAANWQPIPKRTPELSKATEQALLFTAVGH</sequence>